<reference evidence="1 2" key="1">
    <citation type="submission" date="2017-05" db="EMBL/GenBank/DDBJ databases">
        <title>The Genome Sequence of Enterococcus sp. 8G7_MSG3316.</title>
        <authorList>
            <consortium name="The Broad Institute Genomics Platform"/>
            <consortium name="The Broad Institute Genomic Center for Infectious Diseases"/>
            <person name="Earl A."/>
            <person name="Manson A."/>
            <person name="Schwartman J."/>
            <person name="Gilmore M."/>
            <person name="Abouelleil A."/>
            <person name="Cao P."/>
            <person name="Chapman S."/>
            <person name="Cusick C."/>
            <person name="Shea T."/>
            <person name="Young S."/>
            <person name="Neafsey D."/>
            <person name="Nusbaum C."/>
            <person name="Birren B."/>
        </authorList>
    </citation>
    <scope>NUCLEOTIDE SEQUENCE [LARGE SCALE GENOMIC DNA]</scope>
    <source>
        <strain evidence="1 2">8G7_MSG3316</strain>
    </source>
</reference>
<accession>A0A242A888</accession>
<protein>
    <submittedName>
        <fullName evidence="1">Uncharacterized protein</fullName>
    </submittedName>
</protein>
<keyword evidence="2" id="KW-1185">Reference proteome</keyword>
<dbReference type="AlphaFoldDB" id="A0A242A888"/>
<dbReference type="RefSeq" id="WP_086275164.1">
    <property type="nucleotide sequence ID" value="NZ_NGKU01000001.1"/>
</dbReference>
<name>A0A242A888_9ENTE</name>
<evidence type="ECO:0000313" key="2">
    <source>
        <dbReference type="Proteomes" id="UP000195043"/>
    </source>
</evidence>
<organism evidence="1 2">
    <name type="scientific">Candidatus Enterococcus testudinis</name>
    <dbReference type="NCBI Taxonomy" id="1834191"/>
    <lineage>
        <taxon>Bacteria</taxon>
        <taxon>Bacillati</taxon>
        <taxon>Bacillota</taxon>
        <taxon>Bacilli</taxon>
        <taxon>Lactobacillales</taxon>
        <taxon>Enterococcaceae</taxon>
        <taxon>Enterococcus</taxon>
    </lineage>
</organism>
<proteinExistence type="predicted"/>
<dbReference type="EMBL" id="NGKU01000001">
    <property type="protein sequence ID" value="OTN77100.1"/>
    <property type="molecule type" value="Genomic_DNA"/>
</dbReference>
<dbReference type="Proteomes" id="UP000195043">
    <property type="component" value="Unassembled WGS sequence"/>
</dbReference>
<dbReference type="OrthoDB" id="2156961at2"/>
<dbReference type="STRING" id="1834191.A5886_002180"/>
<comment type="caution">
    <text evidence="1">The sequence shown here is derived from an EMBL/GenBank/DDBJ whole genome shotgun (WGS) entry which is preliminary data.</text>
</comment>
<evidence type="ECO:0000313" key="1">
    <source>
        <dbReference type="EMBL" id="OTN77100.1"/>
    </source>
</evidence>
<sequence length="59" mass="6931">MAIYGVYERDQFVFEGTPQQVAKRLGIKIDTVLWYSTPTGIARMSKLKKRRREIVKLED</sequence>
<gene>
    <name evidence="1" type="ORF">A5886_002180</name>
</gene>